<dbReference type="HOGENOM" id="CLU_2455374_0_0_1"/>
<gene>
    <name evidence="2" type="ORF">PAXINDRAFT_102295</name>
</gene>
<dbReference type="EMBL" id="KN819482">
    <property type="protein sequence ID" value="KIJ09269.1"/>
    <property type="molecule type" value="Genomic_DNA"/>
</dbReference>
<organism evidence="2 3">
    <name type="scientific">Paxillus involutus ATCC 200175</name>
    <dbReference type="NCBI Taxonomy" id="664439"/>
    <lineage>
        <taxon>Eukaryota</taxon>
        <taxon>Fungi</taxon>
        <taxon>Dikarya</taxon>
        <taxon>Basidiomycota</taxon>
        <taxon>Agaricomycotina</taxon>
        <taxon>Agaricomycetes</taxon>
        <taxon>Agaricomycetidae</taxon>
        <taxon>Boletales</taxon>
        <taxon>Paxilineae</taxon>
        <taxon>Paxillaceae</taxon>
        <taxon>Paxillus</taxon>
    </lineage>
</organism>
<evidence type="ECO:0000313" key="2">
    <source>
        <dbReference type="EMBL" id="KIJ09269.1"/>
    </source>
</evidence>
<feature type="compositionally biased region" description="Polar residues" evidence="1">
    <location>
        <begin position="1"/>
        <end position="30"/>
    </location>
</feature>
<proteinExistence type="predicted"/>
<protein>
    <submittedName>
        <fullName evidence="2">Uncharacterized protein</fullName>
    </submittedName>
</protein>
<dbReference type="OrthoDB" id="10385679at2759"/>
<dbReference type="AlphaFoldDB" id="A0A0C9SPW2"/>
<feature type="region of interest" description="Disordered" evidence="1">
    <location>
        <begin position="1"/>
        <end position="60"/>
    </location>
</feature>
<sequence>MLQPPNDTTGTQTIPPSTDKTNAFTSTNNARDPRPANTFTELGPSDKENIDPVEANNRKGKKTVKLIIKNPLSMSSLASVNVPPLPPCS</sequence>
<reference evidence="2 3" key="1">
    <citation type="submission" date="2014-06" db="EMBL/GenBank/DDBJ databases">
        <authorList>
            <consortium name="DOE Joint Genome Institute"/>
            <person name="Kuo A."/>
            <person name="Kohler A."/>
            <person name="Nagy L.G."/>
            <person name="Floudas D."/>
            <person name="Copeland A."/>
            <person name="Barry K.W."/>
            <person name="Cichocki N."/>
            <person name="Veneault-Fourrey C."/>
            <person name="LaButti K."/>
            <person name="Lindquist E.A."/>
            <person name="Lipzen A."/>
            <person name="Lundell T."/>
            <person name="Morin E."/>
            <person name="Murat C."/>
            <person name="Sun H."/>
            <person name="Tunlid A."/>
            <person name="Henrissat B."/>
            <person name="Grigoriev I.V."/>
            <person name="Hibbett D.S."/>
            <person name="Martin F."/>
            <person name="Nordberg H.P."/>
            <person name="Cantor M.N."/>
            <person name="Hua S.X."/>
        </authorList>
    </citation>
    <scope>NUCLEOTIDE SEQUENCE [LARGE SCALE GENOMIC DNA]</scope>
    <source>
        <strain evidence="2 3">ATCC 200175</strain>
    </source>
</reference>
<evidence type="ECO:0000256" key="1">
    <source>
        <dbReference type="SAM" id="MobiDB-lite"/>
    </source>
</evidence>
<accession>A0A0C9SPW2</accession>
<name>A0A0C9SPW2_PAXIN</name>
<reference evidence="3" key="2">
    <citation type="submission" date="2015-01" db="EMBL/GenBank/DDBJ databases">
        <title>Evolutionary Origins and Diversification of the Mycorrhizal Mutualists.</title>
        <authorList>
            <consortium name="DOE Joint Genome Institute"/>
            <consortium name="Mycorrhizal Genomics Consortium"/>
            <person name="Kohler A."/>
            <person name="Kuo A."/>
            <person name="Nagy L.G."/>
            <person name="Floudas D."/>
            <person name="Copeland A."/>
            <person name="Barry K.W."/>
            <person name="Cichocki N."/>
            <person name="Veneault-Fourrey C."/>
            <person name="LaButti K."/>
            <person name="Lindquist E.A."/>
            <person name="Lipzen A."/>
            <person name="Lundell T."/>
            <person name="Morin E."/>
            <person name="Murat C."/>
            <person name="Riley R."/>
            <person name="Ohm R."/>
            <person name="Sun H."/>
            <person name="Tunlid A."/>
            <person name="Henrissat B."/>
            <person name="Grigoriev I.V."/>
            <person name="Hibbett D.S."/>
            <person name="Martin F."/>
        </authorList>
    </citation>
    <scope>NUCLEOTIDE SEQUENCE [LARGE SCALE GENOMIC DNA]</scope>
    <source>
        <strain evidence="3">ATCC 200175</strain>
    </source>
</reference>
<evidence type="ECO:0000313" key="3">
    <source>
        <dbReference type="Proteomes" id="UP000053647"/>
    </source>
</evidence>
<dbReference type="Proteomes" id="UP000053647">
    <property type="component" value="Unassembled WGS sequence"/>
</dbReference>
<keyword evidence="3" id="KW-1185">Reference proteome</keyword>